<dbReference type="RefSeq" id="WP_134851128.1">
    <property type="nucleotide sequence ID" value="NZ_JAUSVM010000001.1"/>
</dbReference>
<feature type="compositionally biased region" description="Low complexity" evidence="4">
    <location>
        <begin position="391"/>
        <end position="401"/>
    </location>
</feature>
<dbReference type="SUPFAM" id="SSF49265">
    <property type="entry name" value="Fibronectin type III"/>
    <property type="match status" value="2"/>
</dbReference>
<protein>
    <recommendedName>
        <fullName evidence="5">Fibronectin type-III domain-containing protein</fullName>
    </recommendedName>
</protein>
<keyword evidence="7" id="KW-1185">Reference proteome</keyword>
<feature type="domain" description="Fibronectin type-III" evidence="5">
    <location>
        <begin position="572"/>
        <end position="661"/>
    </location>
</feature>
<keyword evidence="3" id="KW-0624">Polysaccharide degradation</keyword>
<keyword evidence="1" id="KW-0677">Repeat</keyword>
<keyword evidence="2" id="KW-0378">Hydrolase</keyword>
<gene>
    <name evidence="6" type="ORF">JO380_000545</name>
</gene>
<evidence type="ECO:0000313" key="6">
    <source>
        <dbReference type="EMBL" id="MDQ0424164.1"/>
    </source>
</evidence>
<dbReference type="SMART" id="SM00060">
    <property type="entry name" value="FN3"/>
    <property type="match status" value="2"/>
</dbReference>
<organism evidence="6 7">
    <name type="scientific">Cellulomonas iranensis</name>
    <dbReference type="NCBI Taxonomy" id="76862"/>
    <lineage>
        <taxon>Bacteria</taxon>
        <taxon>Bacillati</taxon>
        <taxon>Actinomycetota</taxon>
        <taxon>Actinomycetes</taxon>
        <taxon>Micrococcales</taxon>
        <taxon>Cellulomonadaceae</taxon>
        <taxon>Cellulomonas</taxon>
    </lineage>
</organism>
<dbReference type="PANTHER" id="PTHR46708">
    <property type="entry name" value="TENASCIN"/>
    <property type="match status" value="1"/>
</dbReference>
<evidence type="ECO:0000313" key="7">
    <source>
        <dbReference type="Proteomes" id="UP001240250"/>
    </source>
</evidence>
<evidence type="ECO:0000256" key="3">
    <source>
        <dbReference type="ARBA" id="ARBA00023326"/>
    </source>
</evidence>
<keyword evidence="2" id="KW-0326">Glycosidase</keyword>
<dbReference type="InterPro" id="IPR013783">
    <property type="entry name" value="Ig-like_fold"/>
</dbReference>
<accession>A0ABU0GGV3</accession>
<evidence type="ECO:0000259" key="5">
    <source>
        <dbReference type="PROSITE" id="PS50853"/>
    </source>
</evidence>
<dbReference type="SUPFAM" id="SSF50969">
    <property type="entry name" value="YVTN repeat-like/Quinoprotein amine dehydrogenase"/>
    <property type="match status" value="1"/>
</dbReference>
<feature type="compositionally biased region" description="Pro residues" evidence="4">
    <location>
        <begin position="402"/>
        <end position="428"/>
    </location>
</feature>
<name>A0ABU0GGV3_9CELL</name>
<dbReference type="EMBL" id="JAUSVM010000001">
    <property type="protein sequence ID" value="MDQ0424164.1"/>
    <property type="molecule type" value="Genomic_DNA"/>
</dbReference>
<keyword evidence="3" id="KW-0119">Carbohydrate metabolism</keyword>
<feature type="compositionally biased region" description="Low complexity" evidence="4">
    <location>
        <begin position="928"/>
        <end position="940"/>
    </location>
</feature>
<dbReference type="InterPro" id="IPR003961">
    <property type="entry name" value="FN3_dom"/>
</dbReference>
<dbReference type="CDD" id="cd00063">
    <property type="entry name" value="FN3"/>
    <property type="match status" value="1"/>
</dbReference>
<dbReference type="PROSITE" id="PS50853">
    <property type="entry name" value="FN3"/>
    <property type="match status" value="2"/>
</dbReference>
<feature type="compositionally biased region" description="Pro residues" evidence="4">
    <location>
        <begin position="451"/>
        <end position="462"/>
    </location>
</feature>
<evidence type="ECO:0000256" key="4">
    <source>
        <dbReference type="SAM" id="MobiDB-lite"/>
    </source>
</evidence>
<dbReference type="InterPro" id="IPR036116">
    <property type="entry name" value="FN3_sf"/>
</dbReference>
<dbReference type="Proteomes" id="UP001240250">
    <property type="component" value="Unassembled WGS sequence"/>
</dbReference>
<proteinExistence type="predicted"/>
<feature type="compositionally biased region" description="Low complexity" evidence="4">
    <location>
        <begin position="429"/>
        <end position="450"/>
    </location>
</feature>
<feature type="domain" description="Fibronectin type-III" evidence="5">
    <location>
        <begin position="474"/>
        <end position="568"/>
    </location>
</feature>
<evidence type="ECO:0000256" key="1">
    <source>
        <dbReference type="ARBA" id="ARBA00022737"/>
    </source>
</evidence>
<dbReference type="PANTHER" id="PTHR46708:SF2">
    <property type="entry name" value="FIBRONECTIN TYPE-III DOMAIN-CONTAINING PROTEIN"/>
    <property type="match status" value="1"/>
</dbReference>
<feature type="region of interest" description="Disordered" evidence="4">
    <location>
        <begin position="359"/>
        <end position="480"/>
    </location>
</feature>
<dbReference type="InterPro" id="IPR050991">
    <property type="entry name" value="ECM_Regulatory_Proteins"/>
</dbReference>
<dbReference type="Pfam" id="PF00041">
    <property type="entry name" value="fn3"/>
    <property type="match status" value="1"/>
</dbReference>
<dbReference type="InterPro" id="IPR011044">
    <property type="entry name" value="Quino_amine_DH_bsu"/>
</dbReference>
<sequence>MRRLLGRPGDRQRGFAEAGVAVTGAALVLGAALGSGVASTVVTMSDGVTWLPDDQTGQVVQINPGTGRAERRLQVAGPGAELDISQRDGVLVVGDGRTGSLTSIDLATLLASGQRTSGEPARVLVGGGLVYLVTPGSGVVRAVDPLTLKDLGTPHRVGGALADAVVDARGTVWVVTAGGDLQQVTWKPADERFDVGEPRPVRGAGSGTRLLPHERGVTLFAPDGGAVLQVGVGRDLAVAVPDLAGEVLPADSSPTDLAPAGVPGRSAVVMLAGDRILDVGVGALGCERPGRPAVFAGLVYVPCTGAGRVVVLRPDGTRARADVVVPGGRDPRLLVDDGRLVVHTEDGARAVVVEADGSTRAIDTGRSGAPVHDPRDTAAGPSAAVPPQRPQQPTQPQRPDQGAPPPGADPGVPPVGAPEPPPGAPDAPTPGGTPTLPVGTPTGAPTGEPTGRPPGTPTPTPTPTGTATPTPDAPPGRPSAVVATLGTPDAAGLTDVTVTWRAGTPPADDHVVRTSVAGVAPVEVGGGATTATVRGVVCGTRVTFSVEAVAGAERSAAATSAAVTTPACPPQAPAAPTGVTAVAGGDGSVTVSWTASRTPVDAYLVGPEGGSTTTTSGDATSLVLRDLPPGAGVRFVVQAQREGLTAASAPSNAVTVAGPPGGVGGLAAALAGRAGDVLTVDVSWGAPADNGSPLSGYAVAWSGGGTGGSTTTAATGATLSVPCGGQPLCTDGGTLTVTVTPANGVGAGPAASTGVSVPAPPLPPPADGDSVVAYVHYGTPGLGDPDVPMSAQLSPPASWAAHQGGCTLVVNGAAAGSVSCSGGAVHLGSFSGGSVTVAVRAENVDGRTVTSASVTEQVPPRNTWAYCNPNTGICTQPVSITPGDPDVVVVPLPWTPRLPVGPERPPLAAAGAGLLLAAGALRAARLRTRPAAAATDDAAPTAPPSPHAPTEESPA</sequence>
<comment type="caution">
    <text evidence="6">The sequence shown here is derived from an EMBL/GenBank/DDBJ whole genome shotgun (WGS) entry which is preliminary data.</text>
</comment>
<reference evidence="6 7" key="1">
    <citation type="submission" date="2023-07" db="EMBL/GenBank/DDBJ databases">
        <title>Sequencing the genomes of 1000 actinobacteria strains.</title>
        <authorList>
            <person name="Klenk H.-P."/>
        </authorList>
    </citation>
    <scope>NUCLEOTIDE SEQUENCE [LARGE SCALE GENOMIC DNA]</scope>
    <source>
        <strain evidence="6 7">DSM 14785</strain>
    </source>
</reference>
<feature type="region of interest" description="Disordered" evidence="4">
    <location>
        <begin position="928"/>
        <end position="955"/>
    </location>
</feature>
<dbReference type="Gene3D" id="2.60.40.10">
    <property type="entry name" value="Immunoglobulins"/>
    <property type="match status" value="3"/>
</dbReference>
<evidence type="ECO:0000256" key="2">
    <source>
        <dbReference type="ARBA" id="ARBA00023295"/>
    </source>
</evidence>